<dbReference type="EMBL" id="CAJNOC010000214">
    <property type="protein sequence ID" value="CAF0728204.1"/>
    <property type="molecule type" value="Genomic_DNA"/>
</dbReference>
<evidence type="ECO:0000256" key="12">
    <source>
        <dbReference type="PIRSR" id="PIRSR619342-50"/>
    </source>
</evidence>
<evidence type="ECO:0000256" key="7">
    <source>
        <dbReference type="ARBA" id="ARBA00022792"/>
    </source>
</evidence>
<dbReference type="PANTHER" id="PTHR21268">
    <property type="entry name" value="NADH DEHYDROGENASE [UBIQUINONE] IRON-SULFUR PROTEIN 5"/>
    <property type="match status" value="1"/>
</dbReference>
<dbReference type="PANTHER" id="PTHR21268:SF2">
    <property type="entry name" value="NADH DEHYDROGENASE [UBIQUINONE] IRON-SULFUR PROTEIN 5"/>
    <property type="match status" value="1"/>
</dbReference>
<evidence type="ECO:0000256" key="1">
    <source>
        <dbReference type="ARBA" id="ARBA00003195"/>
    </source>
</evidence>
<evidence type="ECO:0000313" key="14">
    <source>
        <dbReference type="Proteomes" id="UP000663879"/>
    </source>
</evidence>
<evidence type="ECO:0000256" key="4">
    <source>
        <dbReference type="ARBA" id="ARBA00007372"/>
    </source>
</evidence>
<feature type="disulfide bond" evidence="12">
    <location>
        <begin position="26"/>
        <end position="59"/>
    </location>
</feature>
<organism evidence="13 14">
    <name type="scientific">Brachionus calyciflorus</name>
    <dbReference type="NCBI Taxonomy" id="104777"/>
    <lineage>
        <taxon>Eukaryota</taxon>
        <taxon>Metazoa</taxon>
        <taxon>Spiralia</taxon>
        <taxon>Gnathifera</taxon>
        <taxon>Rotifera</taxon>
        <taxon>Eurotatoria</taxon>
        <taxon>Monogononta</taxon>
        <taxon>Pseudotrocha</taxon>
        <taxon>Ploima</taxon>
        <taxon>Brachionidae</taxon>
        <taxon>Brachionus</taxon>
    </lineage>
</organism>
<evidence type="ECO:0000313" key="13">
    <source>
        <dbReference type="EMBL" id="CAF0728204.1"/>
    </source>
</evidence>
<keyword evidence="11 12" id="KW-1015">Disulfide bond</keyword>
<evidence type="ECO:0000256" key="10">
    <source>
        <dbReference type="ARBA" id="ARBA00023136"/>
    </source>
</evidence>
<comment type="function">
    <text evidence="1">Accessory subunit of the mitochondrial membrane respiratory chain NADH dehydrogenase (Complex I), that is believed not to be involved in catalysis. Complex I functions in the transfer of electrons from NADH to the respiratory chain. The immediate electron acceptor for the enzyme is believed to be ubiquinone.</text>
</comment>
<comment type="subcellular location">
    <subcellularLocation>
        <location evidence="3">Mitochondrion inner membrane</location>
        <topology evidence="3">Peripheral membrane protein</topology>
    </subcellularLocation>
    <subcellularLocation>
        <location evidence="2">Mitochondrion intermembrane space</location>
    </subcellularLocation>
</comment>
<gene>
    <name evidence="13" type="ORF">OXX778_LOCUS2659</name>
</gene>
<dbReference type="AlphaFoldDB" id="A0A813MZY2"/>
<keyword evidence="7" id="KW-0999">Mitochondrion inner membrane</keyword>
<dbReference type="InterPro" id="IPR019342">
    <property type="entry name" value="NADH_UbQ_OxRdtase_FeS-su5"/>
</dbReference>
<sequence>MEQIAPVQTPITYNFAWVGSHAGRRCELFEKQWLNCASKLGLHKAEKECKFELQDLKECESMDLSYKRYMRMQEERQKKGLPYQDPPPYDTLPYQRFKNVVF</sequence>
<reference evidence="13" key="1">
    <citation type="submission" date="2021-02" db="EMBL/GenBank/DDBJ databases">
        <authorList>
            <person name="Nowell W R."/>
        </authorList>
    </citation>
    <scope>NUCLEOTIDE SEQUENCE</scope>
    <source>
        <strain evidence="13">Ploen Becks lab</strain>
    </source>
</reference>
<evidence type="ECO:0000256" key="2">
    <source>
        <dbReference type="ARBA" id="ARBA00004569"/>
    </source>
</evidence>
<keyword evidence="6" id="KW-0679">Respiratory chain</keyword>
<keyword evidence="10" id="KW-0472">Membrane</keyword>
<accession>A0A813MZY2</accession>
<dbReference type="Proteomes" id="UP000663879">
    <property type="component" value="Unassembled WGS sequence"/>
</dbReference>
<evidence type="ECO:0000256" key="5">
    <source>
        <dbReference type="ARBA" id="ARBA00022448"/>
    </source>
</evidence>
<dbReference type="OrthoDB" id="9992197at2759"/>
<dbReference type="GO" id="GO:0005743">
    <property type="term" value="C:mitochondrial inner membrane"/>
    <property type="evidence" value="ECO:0007669"/>
    <property type="project" value="UniProtKB-SubCell"/>
</dbReference>
<keyword evidence="5" id="KW-0813">Transport</keyword>
<evidence type="ECO:0008006" key="15">
    <source>
        <dbReference type="Google" id="ProtNLM"/>
    </source>
</evidence>
<feature type="disulfide bond" evidence="12">
    <location>
        <begin position="36"/>
        <end position="49"/>
    </location>
</feature>
<name>A0A813MZY2_9BILA</name>
<keyword evidence="14" id="KW-1185">Reference proteome</keyword>
<comment type="similarity">
    <text evidence="4">Belongs to the complex I NDUFS5 subunit family.</text>
</comment>
<evidence type="ECO:0000256" key="11">
    <source>
        <dbReference type="ARBA" id="ARBA00023157"/>
    </source>
</evidence>
<evidence type="ECO:0000256" key="9">
    <source>
        <dbReference type="ARBA" id="ARBA00023128"/>
    </source>
</evidence>
<comment type="caution">
    <text evidence="13">The sequence shown here is derived from an EMBL/GenBank/DDBJ whole genome shotgun (WGS) entry which is preliminary data.</text>
</comment>
<proteinExistence type="inferred from homology"/>
<evidence type="ECO:0000256" key="3">
    <source>
        <dbReference type="ARBA" id="ARBA00004637"/>
    </source>
</evidence>
<keyword evidence="9" id="KW-0496">Mitochondrion</keyword>
<dbReference type="Pfam" id="PF10200">
    <property type="entry name" value="Ndufs5"/>
    <property type="match status" value="1"/>
</dbReference>
<keyword evidence="8" id="KW-0249">Electron transport</keyword>
<evidence type="ECO:0000256" key="6">
    <source>
        <dbReference type="ARBA" id="ARBA00022660"/>
    </source>
</evidence>
<dbReference type="GO" id="GO:0005758">
    <property type="term" value="C:mitochondrial intermembrane space"/>
    <property type="evidence" value="ECO:0007669"/>
    <property type="project" value="UniProtKB-SubCell"/>
</dbReference>
<evidence type="ECO:0000256" key="8">
    <source>
        <dbReference type="ARBA" id="ARBA00022982"/>
    </source>
</evidence>
<protein>
    <recommendedName>
        <fullName evidence="15">NADH dehydrogenase [ubiquinone] iron-sulfur protein 5</fullName>
    </recommendedName>
</protein>